<accession>A0A4Q0I4D2</accession>
<dbReference type="OrthoDB" id="9801481at2"/>
<keyword evidence="3 9" id="KW-0409">Iron storage</keyword>
<comment type="similarity">
    <text evidence="2 9">Belongs to the ferritin family. Prokaryotic subfamily.</text>
</comment>
<keyword evidence="4 8" id="KW-0479">Metal-binding</keyword>
<comment type="subcellular location">
    <subcellularLocation>
        <location evidence="9">Cytoplasm</location>
    </subcellularLocation>
</comment>
<dbReference type="GO" id="GO:0005829">
    <property type="term" value="C:cytosol"/>
    <property type="evidence" value="ECO:0007669"/>
    <property type="project" value="TreeGrafter"/>
</dbReference>
<dbReference type="PROSITE" id="PS50905">
    <property type="entry name" value="FERRITIN_LIKE"/>
    <property type="match status" value="1"/>
</dbReference>
<dbReference type="GO" id="GO:0006826">
    <property type="term" value="P:iron ion transport"/>
    <property type="evidence" value="ECO:0007669"/>
    <property type="project" value="InterPro"/>
</dbReference>
<evidence type="ECO:0000256" key="5">
    <source>
        <dbReference type="ARBA" id="ARBA00023002"/>
    </source>
</evidence>
<feature type="binding site" evidence="8">
    <location>
        <position position="48"/>
    </location>
    <ligand>
        <name>Fe cation</name>
        <dbReference type="ChEBI" id="CHEBI:24875"/>
        <label>1</label>
    </ligand>
</feature>
<evidence type="ECO:0000256" key="3">
    <source>
        <dbReference type="ARBA" id="ARBA00022434"/>
    </source>
</evidence>
<dbReference type="InterPro" id="IPR009078">
    <property type="entry name" value="Ferritin-like_SF"/>
</dbReference>
<dbReference type="InterPro" id="IPR009040">
    <property type="entry name" value="Ferritin-like_diiron"/>
</dbReference>
<dbReference type="PANTHER" id="PTHR11431:SF127">
    <property type="entry name" value="BACTERIAL NON-HEME FERRITIN"/>
    <property type="match status" value="1"/>
</dbReference>
<dbReference type="InterPro" id="IPR001519">
    <property type="entry name" value="Ferritin"/>
</dbReference>
<dbReference type="RefSeq" id="WP_069196305.1">
    <property type="nucleotide sequence ID" value="NZ_RLII01000009.1"/>
</dbReference>
<evidence type="ECO:0000256" key="2">
    <source>
        <dbReference type="ARBA" id="ARBA00006950"/>
    </source>
</evidence>
<comment type="caution">
    <text evidence="11">The sequence shown here is derived from an EMBL/GenBank/DDBJ whole genome shotgun (WGS) entry which is preliminary data.</text>
</comment>
<feature type="binding site" evidence="8">
    <location>
        <position position="92"/>
    </location>
    <ligand>
        <name>Fe cation</name>
        <dbReference type="ChEBI" id="CHEBI:24875"/>
        <label>1</label>
    </ligand>
</feature>
<dbReference type="EC" id="1.16.3.2" evidence="9"/>
<evidence type="ECO:0000256" key="7">
    <source>
        <dbReference type="ARBA" id="ARBA00048035"/>
    </source>
</evidence>
<feature type="binding site" evidence="8">
    <location>
        <position position="125"/>
    </location>
    <ligand>
        <name>Fe cation</name>
        <dbReference type="ChEBI" id="CHEBI:24875"/>
        <label>1</label>
    </ligand>
</feature>
<evidence type="ECO:0000256" key="9">
    <source>
        <dbReference type="RuleBase" id="RU361145"/>
    </source>
</evidence>
<evidence type="ECO:0000313" key="11">
    <source>
        <dbReference type="EMBL" id="RXE59128.1"/>
    </source>
</evidence>
<dbReference type="InterPro" id="IPR008331">
    <property type="entry name" value="Ferritin_DPS_dom"/>
</dbReference>
<evidence type="ECO:0000259" key="10">
    <source>
        <dbReference type="PROSITE" id="PS50905"/>
    </source>
</evidence>
<dbReference type="GO" id="GO:0008199">
    <property type="term" value="F:ferric iron binding"/>
    <property type="evidence" value="ECO:0007669"/>
    <property type="project" value="InterPro"/>
</dbReference>
<dbReference type="Pfam" id="PF00210">
    <property type="entry name" value="Ferritin"/>
    <property type="match status" value="1"/>
</dbReference>
<proteinExistence type="inferred from homology"/>
<keyword evidence="12" id="KW-1185">Reference proteome</keyword>
<dbReference type="CDD" id="cd01055">
    <property type="entry name" value="Nonheme_Ferritin"/>
    <property type="match status" value="1"/>
</dbReference>
<comment type="function">
    <text evidence="1 9">Iron-storage protein.</text>
</comment>
<comment type="catalytic activity">
    <reaction evidence="7 9">
        <text>4 Fe(2+) + O2 + 6 H2O = 4 iron(III) oxide-hydroxide + 12 H(+)</text>
        <dbReference type="Rhea" id="RHEA:11972"/>
        <dbReference type="ChEBI" id="CHEBI:15377"/>
        <dbReference type="ChEBI" id="CHEBI:15378"/>
        <dbReference type="ChEBI" id="CHEBI:15379"/>
        <dbReference type="ChEBI" id="CHEBI:29033"/>
        <dbReference type="ChEBI" id="CHEBI:78619"/>
        <dbReference type="EC" id="1.16.3.2"/>
    </reaction>
</comment>
<keyword evidence="9" id="KW-0963">Cytoplasm</keyword>
<protein>
    <recommendedName>
        <fullName evidence="9">Ferritin</fullName>
        <ecNumber evidence="9">1.16.3.2</ecNumber>
    </recommendedName>
</protein>
<keyword evidence="5" id="KW-0560">Oxidoreductase</keyword>
<sequence>MSKLYDNLNEQMNFELESAYIYATMSAYFDALNMKGMTHFMDKQVKEEMEHAGKIKKFLQETGYGIKYRPLNPGDGKFDSIEDAFKKALAHEKVVTSHINDLVKEAREEGDQRVLNLLAWFVDEQIEEEDMFGVIAERLERINGQWNGLYILDNELGAR</sequence>
<evidence type="ECO:0000256" key="1">
    <source>
        <dbReference type="ARBA" id="ARBA00002485"/>
    </source>
</evidence>
<evidence type="ECO:0000313" key="12">
    <source>
        <dbReference type="Proteomes" id="UP000289166"/>
    </source>
</evidence>
<feature type="binding site" evidence="8">
    <location>
        <position position="15"/>
    </location>
    <ligand>
        <name>Fe cation</name>
        <dbReference type="ChEBI" id="CHEBI:24875"/>
        <label>1</label>
    </ligand>
</feature>
<dbReference type="Gene3D" id="1.20.1260.10">
    <property type="match status" value="1"/>
</dbReference>
<dbReference type="GO" id="GO:0008198">
    <property type="term" value="F:ferrous iron binding"/>
    <property type="evidence" value="ECO:0007669"/>
    <property type="project" value="TreeGrafter"/>
</dbReference>
<dbReference type="GO" id="GO:0004322">
    <property type="term" value="F:ferroxidase activity"/>
    <property type="evidence" value="ECO:0007669"/>
    <property type="project" value="TreeGrafter"/>
</dbReference>
<evidence type="ECO:0000256" key="4">
    <source>
        <dbReference type="ARBA" id="ARBA00022723"/>
    </source>
</evidence>
<evidence type="ECO:0000256" key="6">
    <source>
        <dbReference type="ARBA" id="ARBA00023004"/>
    </source>
</evidence>
<dbReference type="InterPro" id="IPR012347">
    <property type="entry name" value="Ferritin-like"/>
</dbReference>
<dbReference type="InterPro" id="IPR041719">
    <property type="entry name" value="Ferritin_prok"/>
</dbReference>
<feature type="binding site" evidence="8">
    <location>
        <position position="51"/>
    </location>
    <ligand>
        <name>Fe cation</name>
        <dbReference type="ChEBI" id="CHEBI:24875"/>
        <label>1</label>
    </ligand>
</feature>
<dbReference type="AlphaFoldDB" id="A0A4Q0I4D2"/>
<reference evidence="12" key="1">
    <citation type="submission" date="2018-11" db="EMBL/GenBank/DDBJ databases">
        <title>Genome sequencing of a novel mesophilic and cellulolytic organism within the genus Hungateiclostridium.</title>
        <authorList>
            <person name="Rettenmaier R."/>
            <person name="Liebl W."/>
            <person name="Zverlov V."/>
        </authorList>
    </citation>
    <scope>NUCLEOTIDE SEQUENCE [LARGE SCALE GENOMIC DNA]</scope>
    <source>
        <strain evidence="12">N2K1</strain>
    </source>
</reference>
<dbReference type="EMBL" id="RLII01000009">
    <property type="protein sequence ID" value="RXE59128.1"/>
    <property type="molecule type" value="Genomic_DNA"/>
</dbReference>
<feature type="domain" description="Ferritin-like diiron" evidence="10">
    <location>
        <begin position="1"/>
        <end position="143"/>
    </location>
</feature>
<evidence type="ECO:0000256" key="8">
    <source>
        <dbReference type="PIRSR" id="PIRSR601519-1"/>
    </source>
</evidence>
<organism evidence="11 12">
    <name type="scientific">Acetivibrio mesophilus</name>
    <dbReference type="NCBI Taxonomy" id="2487273"/>
    <lineage>
        <taxon>Bacteria</taxon>
        <taxon>Bacillati</taxon>
        <taxon>Bacillota</taxon>
        <taxon>Clostridia</taxon>
        <taxon>Eubacteriales</taxon>
        <taxon>Oscillospiraceae</taxon>
        <taxon>Acetivibrio</taxon>
    </lineage>
</organism>
<dbReference type="GO" id="GO:0006879">
    <property type="term" value="P:intracellular iron ion homeostasis"/>
    <property type="evidence" value="ECO:0007669"/>
    <property type="project" value="UniProtKB-KW"/>
</dbReference>
<dbReference type="Proteomes" id="UP000289166">
    <property type="component" value="Unassembled WGS sequence"/>
</dbReference>
<dbReference type="SUPFAM" id="SSF47240">
    <property type="entry name" value="Ferritin-like"/>
    <property type="match status" value="1"/>
</dbReference>
<keyword evidence="6 8" id="KW-0408">Iron</keyword>
<name>A0A4Q0I4D2_9FIRM</name>
<gene>
    <name evidence="11" type="ORF">EFD62_09105</name>
</gene>
<dbReference type="PANTHER" id="PTHR11431">
    <property type="entry name" value="FERRITIN"/>
    <property type="match status" value="1"/>
</dbReference>